<protein>
    <submittedName>
        <fullName evidence="1">Uncharacterized protein</fullName>
    </submittedName>
</protein>
<organism evidence="1 2">
    <name type="scientific">Exidia glandulosa HHB12029</name>
    <dbReference type="NCBI Taxonomy" id="1314781"/>
    <lineage>
        <taxon>Eukaryota</taxon>
        <taxon>Fungi</taxon>
        <taxon>Dikarya</taxon>
        <taxon>Basidiomycota</taxon>
        <taxon>Agaricomycotina</taxon>
        <taxon>Agaricomycetes</taxon>
        <taxon>Auriculariales</taxon>
        <taxon>Exidiaceae</taxon>
        <taxon>Exidia</taxon>
    </lineage>
</organism>
<name>A0A166MDD9_EXIGL</name>
<accession>A0A166MDD9</accession>
<dbReference type="InParanoid" id="A0A166MDD9"/>
<dbReference type="AlphaFoldDB" id="A0A166MDD9"/>
<reference evidence="1 2" key="1">
    <citation type="journal article" date="2016" name="Mol. Biol. Evol.">
        <title>Comparative Genomics of Early-Diverging Mushroom-Forming Fungi Provides Insights into the Origins of Lignocellulose Decay Capabilities.</title>
        <authorList>
            <person name="Nagy L.G."/>
            <person name="Riley R."/>
            <person name="Tritt A."/>
            <person name="Adam C."/>
            <person name="Daum C."/>
            <person name="Floudas D."/>
            <person name="Sun H."/>
            <person name="Yadav J.S."/>
            <person name="Pangilinan J."/>
            <person name="Larsson K.H."/>
            <person name="Matsuura K."/>
            <person name="Barry K."/>
            <person name="Labutti K."/>
            <person name="Kuo R."/>
            <person name="Ohm R.A."/>
            <person name="Bhattacharya S.S."/>
            <person name="Shirouzu T."/>
            <person name="Yoshinaga Y."/>
            <person name="Martin F.M."/>
            <person name="Grigoriev I.V."/>
            <person name="Hibbett D.S."/>
        </authorList>
    </citation>
    <scope>NUCLEOTIDE SEQUENCE [LARGE SCALE GENOMIC DNA]</scope>
    <source>
        <strain evidence="1 2">HHB12029</strain>
    </source>
</reference>
<dbReference type="EMBL" id="KV427381">
    <property type="protein sequence ID" value="KZV77906.1"/>
    <property type="molecule type" value="Genomic_DNA"/>
</dbReference>
<sequence length="109" mass="12225">MSKLMLARRASVLQVAAQVAHRDYSALLRVLYVSRSLRKYLCVGPWDDHSAYIMLQDTDRAALLNATVTRRSRSSSAVSEPGICCRRVAALQIVREVTRSFKATLDLQT</sequence>
<evidence type="ECO:0000313" key="1">
    <source>
        <dbReference type="EMBL" id="KZV77906.1"/>
    </source>
</evidence>
<gene>
    <name evidence="1" type="ORF">EXIGLDRAFT_784604</name>
</gene>
<dbReference type="Proteomes" id="UP000077266">
    <property type="component" value="Unassembled WGS sequence"/>
</dbReference>
<keyword evidence="2" id="KW-1185">Reference proteome</keyword>
<proteinExistence type="predicted"/>
<evidence type="ECO:0000313" key="2">
    <source>
        <dbReference type="Proteomes" id="UP000077266"/>
    </source>
</evidence>